<dbReference type="InterPro" id="IPR041916">
    <property type="entry name" value="Anti_sigma_zinc_sf"/>
</dbReference>
<dbReference type="Pfam" id="PF13490">
    <property type="entry name" value="zf-HC2"/>
    <property type="match status" value="1"/>
</dbReference>
<evidence type="ECO:0000313" key="4">
    <source>
        <dbReference type="EMBL" id="KDR95594.1"/>
    </source>
</evidence>
<dbReference type="Gene3D" id="1.10.10.1320">
    <property type="entry name" value="Anti-sigma factor, zinc-finger domain"/>
    <property type="match status" value="1"/>
</dbReference>
<protein>
    <recommendedName>
        <fullName evidence="2">Anti-sigma-W factor RsiW</fullName>
    </recommendedName>
</protein>
<comment type="similarity">
    <text evidence="1">Belongs to the zinc-associated anti-sigma factor (ZAS) superfamily. Anti-sigma-W factor family.</text>
</comment>
<evidence type="ECO:0000259" key="3">
    <source>
        <dbReference type="Pfam" id="PF13490"/>
    </source>
</evidence>
<dbReference type="AlphaFoldDB" id="A0A069RF11"/>
<name>A0A069RF11_PEPLI</name>
<keyword evidence="5" id="KW-1185">Reference proteome</keyword>
<sequence length="393" mass="44136">MRCSECIENIDLYIDNMLDEVEHEEMRAHMESCENCKREYEEIRSIVEGLGELRVEPLPKEFDKMLRERLESEVALTEKGPKEKCNNNAVAFSKIAKRFSYIAASIMIIAGGYSLYKQIENADIYTGGEIAITENSNPEKEGDLNIALDETQHNSQPYNENESYLALENEEIQTEGAGKTGEIDEKKMVETAQSKYPLEVQTREIQRSIDEKQKDLQSEVQDAEVENLNSADIDIKEGENSWQMAVESAEAKEQIESTNDGPNIMSLANEPEADSFNNTEQNRKGFETESKSGVMSMDFDMGVGVTLDMENYDGKTVETGTEVTITVISERTVEDSNIDYDEELLEMAKGETVDGKVALHFIPKKPGQSQIDISVGNESGELIKTSIKIIVKE</sequence>
<dbReference type="EMBL" id="JJMM01000010">
    <property type="protein sequence ID" value="KDR95594.1"/>
    <property type="molecule type" value="Genomic_DNA"/>
</dbReference>
<dbReference type="Proteomes" id="UP000027946">
    <property type="component" value="Unassembled WGS sequence"/>
</dbReference>
<dbReference type="InterPro" id="IPR027383">
    <property type="entry name" value="Znf_put"/>
</dbReference>
<gene>
    <name evidence="4" type="ORF">CLIT_10c03210</name>
</gene>
<accession>A0A069RF11</accession>
<proteinExistence type="inferred from homology"/>
<dbReference type="STRING" id="1121324.CLIT_10c03210"/>
<evidence type="ECO:0000313" key="5">
    <source>
        <dbReference type="Proteomes" id="UP000027946"/>
    </source>
</evidence>
<organism evidence="4 5">
    <name type="scientific">Peptoclostridium litorale DSM 5388</name>
    <dbReference type="NCBI Taxonomy" id="1121324"/>
    <lineage>
        <taxon>Bacteria</taxon>
        <taxon>Bacillati</taxon>
        <taxon>Bacillota</taxon>
        <taxon>Clostridia</taxon>
        <taxon>Peptostreptococcales</taxon>
        <taxon>Peptoclostridiaceae</taxon>
        <taxon>Peptoclostridium</taxon>
    </lineage>
</organism>
<dbReference type="RefSeq" id="WP_038263963.1">
    <property type="nucleotide sequence ID" value="NZ_FSRH01000006.1"/>
</dbReference>
<dbReference type="eggNOG" id="COG5662">
    <property type="taxonomic scope" value="Bacteria"/>
</dbReference>
<evidence type="ECO:0000256" key="2">
    <source>
        <dbReference type="ARBA" id="ARBA00024438"/>
    </source>
</evidence>
<reference evidence="4 5" key="1">
    <citation type="submission" date="2014-03" db="EMBL/GenBank/DDBJ databases">
        <title>Genome sequence of Clostridium litorale W6, DSM 5388.</title>
        <authorList>
            <person name="Poehlein A."/>
            <person name="Jagirdar A."/>
            <person name="Khonsari B."/>
            <person name="Chibani C.M."/>
            <person name="Gutierrez Gutierrez D.A."/>
            <person name="Davydova E."/>
            <person name="Alghaithi H.S."/>
            <person name="Nair K.P."/>
            <person name="Dhamotharan K."/>
            <person name="Chandran L."/>
            <person name="G W."/>
            <person name="Daniel R."/>
        </authorList>
    </citation>
    <scope>NUCLEOTIDE SEQUENCE [LARGE SCALE GENOMIC DNA]</scope>
    <source>
        <strain evidence="4 5">W6</strain>
    </source>
</reference>
<evidence type="ECO:0000256" key="1">
    <source>
        <dbReference type="ARBA" id="ARBA00024353"/>
    </source>
</evidence>
<comment type="caution">
    <text evidence="4">The sequence shown here is derived from an EMBL/GenBank/DDBJ whole genome shotgun (WGS) entry which is preliminary data.</text>
</comment>
<feature type="domain" description="Putative zinc-finger" evidence="3">
    <location>
        <begin position="3"/>
        <end position="36"/>
    </location>
</feature>
<dbReference type="OrthoDB" id="9808253at2"/>